<protein>
    <recommendedName>
        <fullName evidence="1">DUF6950 domain-containing protein</fullName>
    </recommendedName>
</protein>
<keyword evidence="3" id="KW-1185">Reference proteome</keyword>
<accession>A0A6L7GAC0</accession>
<evidence type="ECO:0000313" key="2">
    <source>
        <dbReference type="EMBL" id="MXN21144.1"/>
    </source>
</evidence>
<dbReference type="RefSeq" id="WP_160897256.1">
    <property type="nucleotide sequence ID" value="NZ_WUMU01000048.1"/>
</dbReference>
<comment type="caution">
    <text evidence="2">The sequence shown here is derived from an EMBL/GenBank/DDBJ whole genome shotgun (WGS) entry which is preliminary data.</text>
</comment>
<dbReference type="AlphaFoldDB" id="A0A6L7GAC0"/>
<evidence type="ECO:0000259" key="1">
    <source>
        <dbReference type="Pfam" id="PF22262"/>
    </source>
</evidence>
<organism evidence="2 3">
    <name type="scientific">Pseudooceanicola albus</name>
    <dbReference type="NCBI Taxonomy" id="2692189"/>
    <lineage>
        <taxon>Bacteria</taxon>
        <taxon>Pseudomonadati</taxon>
        <taxon>Pseudomonadota</taxon>
        <taxon>Alphaproteobacteria</taxon>
        <taxon>Rhodobacterales</taxon>
        <taxon>Paracoccaceae</taxon>
        <taxon>Pseudooceanicola</taxon>
    </lineage>
</organism>
<sequence>MTPLYTFLHRQMSVPFVWGGFGGGSDCMLMLADWFADCHGHDPAEELRFAYDSAPSCQRATRFFSDPVAVVAHVAERRGGLARVAAPQKGDIAVLRFVDAGRAVSVGGICLGNAWAMKTEGARGGGVHTRDAALVEVLAAWGMHYVDP</sequence>
<feature type="domain" description="DUF6950" evidence="1">
    <location>
        <begin position="4"/>
        <end position="124"/>
    </location>
</feature>
<dbReference type="EMBL" id="WUMU01000048">
    <property type="protein sequence ID" value="MXN21144.1"/>
    <property type="molecule type" value="Genomic_DNA"/>
</dbReference>
<dbReference type="Pfam" id="PF22262">
    <property type="entry name" value="DUF6950"/>
    <property type="match status" value="1"/>
</dbReference>
<proteinExistence type="predicted"/>
<name>A0A6L7GAC0_9RHOB</name>
<evidence type="ECO:0000313" key="3">
    <source>
        <dbReference type="Proteomes" id="UP000477911"/>
    </source>
</evidence>
<dbReference type="InterPro" id="IPR053802">
    <property type="entry name" value="DUF6950"/>
</dbReference>
<reference evidence="2 3" key="1">
    <citation type="submission" date="2019-12" db="EMBL/GenBank/DDBJ databases">
        <authorList>
            <person name="Li M."/>
        </authorList>
    </citation>
    <scope>NUCLEOTIDE SEQUENCE [LARGE SCALE GENOMIC DNA]</scope>
    <source>
        <strain evidence="2 3">GBMRC 2024</strain>
    </source>
</reference>
<dbReference type="Proteomes" id="UP000477911">
    <property type="component" value="Unassembled WGS sequence"/>
</dbReference>
<gene>
    <name evidence="2" type="ORF">GR170_25280</name>
</gene>